<organism evidence="1">
    <name type="scientific">hydrocarbon metagenome</name>
    <dbReference type="NCBI Taxonomy" id="938273"/>
    <lineage>
        <taxon>unclassified sequences</taxon>
        <taxon>metagenomes</taxon>
        <taxon>ecological metagenomes</taxon>
    </lineage>
</organism>
<comment type="caution">
    <text evidence="1">The sequence shown here is derived from an EMBL/GenBank/DDBJ whole genome shotgun (WGS) entry which is preliminary data.</text>
</comment>
<evidence type="ECO:0000313" key="1">
    <source>
        <dbReference type="EMBL" id="KUG21756.1"/>
    </source>
</evidence>
<sequence length="42" mass="4665">MVNSTFCHSGMVLAGIQEEKNGSSGILQSSSWAMTMWFLWLV</sequence>
<proteinExistence type="predicted"/>
<protein>
    <submittedName>
        <fullName evidence="1">Uncharacterized protein</fullName>
    </submittedName>
</protein>
<accession>A0A0W8FLM2</accession>
<dbReference type="EMBL" id="LNQE01001024">
    <property type="protein sequence ID" value="KUG21756.1"/>
    <property type="molecule type" value="Genomic_DNA"/>
</dbReference>
<dbReference type="AlphaFoldDB" id="A0A0W8FLM2"/>
<gene>
    <name evidence="1" type="ORF">ASZ90_008492</name>
</gene>
<name>A0A0W8FLM2_9ZZZZ</name>
<reference evidence="1" key="1">
    <citation type="journal article" date="2015" name="Proc. Natl. Acad. Sci. U.S.A.">
        <title>Networks of energetic and metabolic interactions define dynamics in microbial communities.</title>
        <authorList>
            <person name="Embree M."/>
            <person name="Liu J.K."/>
            <person name="Al-Bassam M.M."/>
            <person name="Zengler K."/>
        </authorList>
    </citation>
    <scope>NUCLEOTIDE SEQUENCE</scope>
</reference>